<evidence type="ECO:0000313" key="2">
    <source>
        <dbReference type="Proteomes" id="UP001472677"/>
    </source>
</evidence>
<reference evidence="1 2" key="1">
    <citation type="journal article" date="2024" name="G3 (Bethesda)">
        <title>Genome assembly of Hibiscus sabdariffa L. provides insights into metabolisms of medicinal natural products.</title>
        <authorList>
            <person name="Kim T."/>
        </authorList>
    </citation>
    <scope>NUCLEOTIDE SEQUENCE [LARGE SCALE GENOMIC DNA]</scope>
    <source>
        <strain evidence="1">TK-2024</strain>
        <tissue evidence="1">Old leaves</tissue>
    </source>
</reference>
<dbReference type="Proteomes" id="UP001472677">
    <property type="component" value="Unassembled WGS sequence"/>
</dbReference>
<sequence length="120" mass="12947">MQEAELHDLSDDAGYATSQQQILKEVEQMSSSFAEAFPAMQETLLEFRAGKMLLEGKKERAGNLTVPNLGVEAISEVTSSLGPVKLEDLQRILSSIGPTEIAGDPAVGDFLFFAIFNGVL</sequence>
<keyword evidence="2" id="KW-1185">Reference proteome</keyword>
<organism evidence="1 2">
    <name type="scientific">Hibiscus sabdariffa</name>
    <name type="common">roselle</name>
    <dbReference type="NCBI Taxonomy" id="183260"/>
    <lineage>
        <taxon>Eukaryota</taxon>
        <taxon>Viridiplantae</taxon>
        <taxon>Streptophyta</taxon>
        <taxon>Embryophyta</taxon>
        <taxon>Tracheophyta</taxon>
        <taxon>Spermatophyta</taxon>
        <taxon>Magnoliopsida</taxon>
        <taxon>eudicotyledons</taxon>
        <taxon>Gunneridae</taxon>
        <taxon>Pentapetalae</taxon>
        <taxon>rosids</taxon>
        <taxon>malvids</taxon>
        <taxon>Malvales</taxon>
        <taxon>Malvaceae</taxon>
        <taxon>Malvoideae</taxon>
        <taxon>Hibiscus</taxon>
    </lineage>
</organism>
<name>A0ABR2DVN4_9ROSI</name>
<gene>
    <name evidence="1" type="ORF">V6N12_060970</name>
</gene>
<protein>
    <submittedName>
        <fullName evidence="1">Uncharacterized protein</fullName>
    </submittedName>
</protein>
<accession>A0ABR2DVN4</accession>
<comment type="caution">
    <text evidence="1">The sequence shown here is derived from an EMBL/GenBank/DDBJ whole genome shotgun (WGS) entry which is preliminary data.</text>
</comment>
<proteinExistence type="predicted"/>
<evidence type="ECO:0000313" key="1">
    <source>
        <dbReference type="EMBL" id="KAK8548043.1"/>
    </source>
</evidence>
<dbReference type="EMBL" id="JBBPBM010000021">
    <property type="protein sequence ID" value="KAK8548043.1"/>
    <property type="molecule type" value="Genomic_DNA"/>
</dbReference>